<dbReference type="GO" id="GO:0016042">
    <property type="term" value="P:lipid catabolic process"/>
    <property type="evidence" value="ECO:0007669"/>
    <property type="project" value="UniProtKB-UniRule"/>
</dbReference>
<organism evidence="8 9">
    <name type="scientific">Prymnesium parvum</name>
    <name type="common">Toxic golden alga</name>
    <dbReference type="NCBI Taxonomy" id="97485"/>
    <lineage>
        <taxon>Eukaryota</taxon>
        <taxon>Haptista</taxon>
        <taxon>Haptophyta</taxon>
        <taxon>Prymnesiophyceae</taxon>
        <taxon>Prymnesiales</taxon>
        <taxon>Prymnesiaceae</taxon>
        <taxon>Prymnesium</taxon>
    </lineage>
</organism>
<keyword evidence="6" id="KW-1133">Transmembrane helix</keyword>
<feature type="transmembrane region" description="Helical" evidence="6">
    <location>
        <begin position="44"/>
        <end position="69"/>
    </location>
</feature>
<feature type="active site" description="Nucleophile" evidence="5">
    <location>
        <position position="258"/>
    </location>
</feature>
<keyword evidence="6" id="KW-0472">Membrane</keyword>
<dbReference type="InterPro" id="IPR016035">
    <property type="entry name" value="Acyl_Trfase/lysoPLipase"/>
</dbReference>
<dbReference type="InterPro" id="IPR050301">
    <property type="entry name" value="NTE"/>
</dbReference>
<sequence>MLLAALHLLALWSTSPLALLAALLAAMCGLCFLFGSHRALRWPLLLLFGLCALVVSSAMVLLHCAMLAWEGAMRRAHPVHRKCSRLDKCAEEEAWLHEARELDARLPKASAFLQDEAHPQYNHAQVRATLLALRLEREALERGGTTAPLLRLLGSCVRTNFCGIDNEELYAQTHAGTNPLIEAYVHEVVLCLDAAGAAARRDAAAAAAVRSFLRRSARSFGRTGLILSGGGMLCNYHWGIVMGLLDQGLLPSCLCGTSAGAAVAALFASHTPAELEDVLQPHKIAALLALFNDATIGPWRTVLHRFWNHGHIGVSETWTKMIQELCNHSVVPHITFEEAYRRTGREVCITVTPRRRHEPPVLLNRHVSPDVTLWSAVRASVALPFLLPAQPLVVKLPSAAVQVLDATTSMWRDGSILGDTPRVMLGQQFGVSYCMVSQVNPHANLGLRISTRPQAGKPSPSHFARGRDGWRGGFVMSVLLSWLLLEGVKWMQLIAELALLPQLFDADWSWLLLQPYSGEATFVPPLTLRDYTRALSDPSEDDIERCIRVGRQEVWRKSGMLSTRLRLAQALQKLEDSLCRTTGSFYPEAAGGEASPPWWQRCASTLAGRRPSAAQLWHPRDDVGSCFL</sequence>
<proteinExistence type="inferred from homology"/>
<evidence type="ECO:0000256" key="5">
    <source>
        <dbReference type="PROSITE-ProRule" id="PRU01161"/>
    </source>
</evidence>
<dbReference type="InterPro" id="IPR002641">
    <property type="entry name" value="PNPLA_dom"/>
</dbReference>
<keyword evidence="4 5" id="KW-0443">Lipid metabolism</keyword>
<evidence type="ECO:0000256" key="6">
    <source>
        <dbReference type="SAM" id="Phobius"/>
    </source>
</evidence>
<protein>
    <recommendedName>
        <fullName evidence="7">PNPLA domain-containing protein</fullName>
    </recommendedName>
</protein>
<dbReference type="Pfam" id="PF01734">
    <property type="entry name" value="Patatin"/>
    <property type="match status" value="1"/>
</dbReference>
<evidence type="ECO:0000256" key="4">
    <source>
        <dbReference type="ARBA" id="ARBA00023098"/>
    </source>
</evidence>
<dbReference type="SUPFAM" id="SSF52151">
    <property type="entry name" value="FabD/lysophospholipase-like"/>
    <property type="match status" value="1"/>
</dbReference>
<accession>A0AB34J479</accession>
<dbReference type="InterPro" id="IPR021771">
    <property type="entry name" value="Triacylglycerol_lipase_N"/>
</dbReference>
<dbReference type="EMBL" id="JBGBPQ010000014">
    <property type="protein sequence ID" value="KAL1511430.1"/>
    <property type="molecule type" value="Genomic_DNA"/>
</dbReference>
<dbReference type="Proteomes" id="UP001515480">
    <property type="component" value="Unassembled WGS sequence"/>
</dbReference>
<dbReference type="PANTHER" id="PTHR14226">
    <property type="entry name" value="NEUROPATHY TARGET ESTERASE/SWISS CHEESE D.MELANOGASTER"/>
    <property type="match status" value="1"/>
</dbReference>
<dbReference type="AlphaFoldDB" id="A0AB34J479"/>
<comment type="caution">
    <text evidence="8">The sequence shown here is derived from an EMBL/GenBank/DDBJ whole genome shotgun (WGS) entry which is preliminary data.</text>
</comment>
<dbReference type="PANTHER" id="PTHR14226:SF66">
    <property type="entry name" value="TRIACYLGLYCEROL LIPASE PTL2"/>
    <property type="match status" value="1"/>
</dbReference>
<dbReference type="PROSITE" id="PS51635">
    <property type="entry name" value="PNPLA"/>
    <property type="match status" value="1"/>
</dbReference>
<keyword evidence="2 5" id="KW-0378">Hydrolase</keyword>
<feature type="active site" description="Proton acceptor" evidence="5">
    <location>
        <position position="413"/>
    </location>
</feature>
<keyword evidence="3 5" id="KW-0442">Lipid degradation</keyword>
<feature type="short sequence motif" description="GXSXG" evidence="5">
    <location>
        <begin position="256"/>
        <end position="260"/>
    </location>
</feature>
<keyword evidence="6" id="KW-0812">Transmembrane</keyword>
<comment type="similarity">
    <text evidence="1">Belongs to the PLPL family.</text>
</comment>
<evidence type="ECO:0000256" key="3">
    <source>
        <dbReference type="ARBA" id="ARBA00022963"/>
    </source>
</evidence>
<reference evidence="8 9" key="1">
    <citation type="journal article" date="2024" name="Science">
        <title>Giant polyketide synthase enzymes in the biosynthesis of giant marine polyether toxins.</title>
        <authorList>
            <person name="Fallon T.R."/>
            <person name="Shende V.V."/>
            <person name="Wierzbicki I.H."/>
            <person name="Pendleton A.L."/>
            <person name="Watervoot N.F."/>
            <person name="Auber R.P."/>
            <person name="Gonzalez D.J."/>
            <person name="Wisecaver J.H."/>
            <person name="Moore B.S."/>
        </authorList>
    </citation>
    <scope>NUCLEOTIDE SEQUENCE [LARGE SCALE GENOMIC DNA]</scope>
    <source>
        <strain evidence="8 9">12B1</strain>
    </source>
</reference>
<keyword evidence="9" id="KW-1185">Reference proteome</keyword>
<gene>
    <name evidence="8" type="ORF">AB1Y20_006229</name>
</gene>
<evidence type="ECO:0000256" key="2">
    <source>
        <dbReference type="ARBA" id="ARBA00022801"/>
    </source>
</evidence>
<feature type="domain" description="PNPLA" evidence="7">
    <location>
        <begin position="225"/>
        <end position="426"/>
    </location>
</feature>
<evidence type="ECO:0000259" key="7">
    <source>
        <dbReference type="PROSITE" id="PS51635"/>
    </source>
</evidence>
<dbReference type="Gene3D" id="3.40.1090.10">
    <property type="entry name" value="Cytosolic phospholipase A2 catalytic domain"/>
    <property type="match status" value="2"/>
</dbReference>
<dbReference type="GO" id="GO:0004806">
    <property type="term" value="F:triacylglycerol lipase activity"/>
    <property type="evidence" value="ECO:0007669"/>
    <property type="project" value="InterPro"/>
</dbReference>
<dbReference type="Pfam" id="PF11815">
    <property type="entry name" value="DUF3336"/>
    <property type="match status" value="1"/>
</dbReference>
<name>A0AB34J479_PRYPA</name>
<evidence type="ECO:0000256" key="1">
    <source>
        <dbReference type="ARBA" id="ARBA00006104"/>
    </source>
</evidence>
<evidence type="ECO:0000313" key="9">
    <source>
        <dbReference type="Proteomes" id="UP001515480"/>
    </source>
</evidence>
<comment type="caution">
    <text evidence="5">Lacks conserved residue(s) required for the propagation of feature annotation.</text>
</comment>
<evidence type="ECO:0000313" key="8">
    <source>
        <dbReference type="EMBL" id="KAL1511430.1"/>
    </source>
</evidence>